<name>A0A9P3LZS0_9FUNG</name>
<feature type="compositionally biased region" description="Pro residues" evidence="3">
    <location>
        <begin position="55"/>
        <end position="69"/>
    </location>
</feature>
<dbReference type="Pfam" id="PF14304">
    <property type="entry name" value="CSTF_C"/>
    <property type="match status" value="1"/>
</dbReference>
<evidence type="ECO:0000256" key="3">
    <source>
        <dbReference type="SAM" id="MobiDB-lite"/>
    </source>
</evidence>
<dbReference type="PANTHER" id="PTHR45735:SF2">
    <property type="entry name" value="CLEAVAGE STIMULATION FACTOR SUBUNIT 2"/>
    <property type="match status" value="1"/>
</dbReference>
<dbReference type="EMBL" id="BQFW01000012">
    <property type="protein sequence ID" value="GJJ76225.1"/>
    <property type="molecule type" value="Genomic_DNA"/>
</dbReference>
<reference evidence="6" key="2">
    <citation type="journal article" date="2022" name="Microbiol. Resour. Announc.">
        <title>Whole-Genome Sequence of Entomortierella parvispora E1425, a Mucoromycotan Fungus Associated with Burkholderiaceae-Related Endosymbiotic Bacteria.</title>
        <authorList>
            <person name="Herlambang A."/>
            <person name="Guo Y."/>
            <person name="Takashima Y."/>
            <person name="Narisawa K."/>
            <person name="Ohta H."/>
            <person name="Nishizawa T."/>
        </authorList>
    </citation>
    <scope>NUCLEOTIDE SEQUENCE</scope>
    <source>
        <strain evidence="6">E1425</strain>
    </source>
</reference>
<sequence length="224" mass="23614">MNNGPHDPRGPPPPHPPQPPQGFMQPHNPRINPRMPGPNSAVGGGGVQDPRMGPGAPPPPPLLAPPRPLQPTVNATDAITAVLASMTQQNVYDVISSMKALSANDPDRAISLLAANPQLSHALVQAMLMNNMVDPMSIQKRSASAHLPPQPPAPPVPPMLATPPVPPTPPTFHQAAPAVPQPMLEQQQQLLQQVMALTPADIASLPEDQRVNILQLRAQLMGAS</sequence>
<keyword evidence="7" id="KW-1185">Reference proteome</keyword>
<feature type="domain" description="Cleavage stimulation factor subunit 2 hinge" evidence="5">
    <location>
        <begin position="67"/>
        <end position="140"/>
    </location>
</feature>
<dbReference type="Gene3D" id="1.10.20.70">
    <property type="entry name" value="Transcription termination and cleavage factor, C-terminal domain"/>
    <property type="match status" value="1"/>
</dbReference>
<keyword evidence="2" id="KW-0539">Nucleus</keyword>
<dbReference type="InterPro" id="IPR026896">
    <property type="entry name" value="CSTF_C"/>
</dbReference>
<protein>
    <recommendedName>
        <fullName evidence="8">Cleavage stimulation factor subunit 2 hinge domain-containing protein</fullName>
    </recommendedName>
</protein>
<evidence type="ECO:0000259" key="4">
    <source>
        <dbReference type="Pfam" id="PF14304"/>
    </source>
</evidence>
<dbReference type="Proteomes" id="UP000827284">
    <property type="component" value="Unassembled WGS sequence"/>
</dbReference>
<evidence type="ECO:0000313" key="7">
    <source>
        <dbReference type="Proteomes" id="UP000827284"/>
    </source>
</evidence>
<feature type="domain" description="Transcription termination and cleavage factor C-terminal" evidence="4">
    <location>
        <begin position="186"/>
        <end position="221"/>
    </location>
</feature>
<comment type="caution">
    <text evidence="6">The sequence shown here is derived from an EMBL/GenBank/DDBJ whole genome shotgun (WGS) entry which is preliminary data.</text>
</comment>
<dbReference type="InterPro" id="IPR038192">
    <property type="entry name" value="CSTF_C_sf"/>
</dbReference>
<dbReference type="Gene3D" id="1.25.40.630">
    <property type="match status" value="1"/>
</dbReference>
<accession>A0A9P3LZS0</accession>
<evidence type="ECO:0000313" key="6">
    <source>
        <dbReference type="EMBL" id="GJJ76225.1"/>
    </source>
</evidence>
<proteinExistence type="predicted"/>
<feature type="region of interest" description="Disordered" evidence="3">
    <location>
        <begin position="1"/>
        <end position="72"/>
    </location>
</feature>
<evidence type="ECO:0000259" key="5">
    <source>
        <dbReference type="Pfam" id="PF14327"/>
    </source>
</evidence>
<organism evidence="6 7">
    <name type="scientific">Entomortierella parvispora</name>
    <dbReference type="NCBI Taxonomy" id="205924"/>
    <lineage>
        <taxon>Eukaryota</taxon>
        <taxon>Fungi</taxon>
        <taxon>Fungi incertae sedis</taxon>
        <taxon>Mucoromycota</taxon>
        <taxon>Mortierellomycotina</taxon>
        <taxon>Mortierellomycetes</taxon>
        <taxon>Mortierellales</taxon>
        <taxon>Mortierellaceae</taxon>
        <taxon>Entomortierella</taxon>
    </lineage>
</organism>
<dbReference type="GO" id="GO:0005847">
    <property type="term" value="C:mRNA cleavage and polyadenylation specificity factor complex"/>
    <property type="evidence" value="ECO:0007669"/>
    <property type="project" value="TreeGrafter"/>
</dbReference>
<dbReference type="GO" id="GO:0003729">
    <property type="term" value="F:mRNA binding"/>
    <property type="evidence" value="ECO:0007669"/>
    <property type="project" value="TreeGrafter"/>
</dbReference>
<dbReference type="GO" id="GO:0031124">
    <property type="term" value="P:mRNA 3'-end processing"/>
    <property type="evidence" value="ECO:0007669"/>
    <property type="project" value="InterPro"/>
</dbReference>
<dbReference type="PANTHER" id="PTHR45735">
    <property type="entry name" value="CLEAVAGE STIMULATION FACTOR SUBUNIT 2"/>
    <property type="match status" value="1"/>
</dbReference>
<feature type="compositionally biased region" description="Pro residues" evidence="3">
    <location>
        <begin position="10"/>
        <end position="20"/>
    </location>
</feature>
<dbReference type="Pfam" id="PF14327">
    <property type="entry name" value="CSTF2_hinge"/>
    <property type="match status" value="1"/>
</dbReference>
<gene>
    <name evidence="6" type="ORF">EMPS_08584</name>
</gene>
<dbReference type="InterPro" id="IPR025742">
    <property type="entry name" value="CSTF2_hinge"/>
</dbReference>
<dbReference type="OrthoDB" id="2447720at2759"/>
<evidence type="ECO:0008006" key="8">
    <source>
        <dbReference type="Google" id="ProtNLM"/>
    </source>
</evidence>
<evidence type="ECO:0000256" key="2">
    <source>
        <dbReference type="ARBA" id="ARBA00023242"/>
    </source>
</evidence>
<evidence type="ECO:0000256" key="1">
    <source>
        <dbReference type="ARBA" id="ARBA00004123"/>
    </source>
</evidence>
<reference evidence="6" key="1">
    <citation type="submission" date="2021-11" db="EMBL/GenBank/DDBJ databases">
        <authorList>
            <person name="Herlambang A."/>
            <person name="Guo Y."/>
            <person name="Takashima Y."/>
            <person name="Nishizawa T."/>
        </authorList>
    </citation>
    <scope>NUCLEOTIDE SEQUENCE</scope>
    <source>
        <strain evidence="6">E1425</strain>
    </source>
</reference>
<comment type="subcellular location">
    <subcellularLocation>
        <location evidence="1">Nucleus</location>
    </subcellularLocation>
</comment>
<dbReference type="AlphaFoldDB" id="A0A9P3LZS0"/>